<dbReference type="PANTHER" id="PTHR46081">
    <property type="entry name" value="PEPTIDE METHIONINE SULFOXIDE REDUCTASE 2"/>
    <property type="match status" value="1"/>
</dbReference>
<sequence>MNTEERKHWISWMATIAEGVAGVMAVEGGVPASQSVPDPGPSRRRHPLTETEKRIIEHQGTEPPFSGRFVSFFEQGTYVCRKCGEPLFRSEDKFDAGCGWPCFDDSLPDAVRSIRQNSGQRTEITCAHCGGHLGHLFSGERMTPKNMRYCVNSLSLDFQPAPQPVIAGHMS</sequence>
<keyword evidence="4" id="KW-0862">Zinc</keyword>
<evidence type="ECO:0000256" key="3">
    <source>
        <dbReference type="ARBA" id="ARBA00022723"/>
    </source>
</evidence>
<reference evidence="8" key="1">
    <citation type="submission" date="2022-06" db="EMBL/GenBank/DDBJ databases">
        <title>Akkermansia biwalacus sp. nov., an anaerobic mucin-degrading bacterium isolated from human intestine.</title>
        <authorList>
            <person name="Kobayashi Y."/>
            <person name="Inoue S."/>
            <person name="Kawahara T."/>
            <person name="Kohda N."/>
        </authorList>
    </citation>
    <scope>NUCLEOTIDE SEQUENCE</scope>
    <source>
        <strain evidence="8">WON2089</strain>
    </source>
</reference>
<evidence type="ECO:0000256" key="2">
    <source>
        <dbReference type="ARBA" id="ARBA00012499"/>
    </source>
</evidence>
<comment type="cofactor">
    <cofactor evidence="1">
        <name>Zn(2+)</name>
        <dbReference type="ChEBI" id="CHEBI:29105"/>
    </cofactor>
</comment>
<dbReference type="EC" id="1.8.4.12" evidence="2"/>
<organism evidence="8 9">
    <name type="scientific">Akkermansia biwaensis</name>
    <dbReference type="NCBI Taxonomy" id="2946555"/>
    <lineage>
        <taxon>Bacteria</taxon>
        <taxon>Pseudomonadati</taxon>
        <taxon>Verrucomicrobiota</taxon>
        <taxon>Verrucomicrobiia</taxon>
        <taxon>Verrucomicrobiales</taxon>
        <taxon>Akkermansiaceae</taxon>
        <taxon>Akkermansia</taxon>
    </lineage>
</organism>
<dbReference type="NCBIfam" id="TIGR00357">
    <property type="entry name" value="peptide-methionine (R)-S-oxide reductase MsrB"/>
    <property type="match status" value="1"/>
</dbReference>
<keyword evidence="9" id="KW-1185">Reference proteome</keyword>
<keyword evidence="3" id="KW-0479">Metal-binding</keyword>
<evidence type="ECO:0000256" key="1">
    <source>
        <dbReference type="ARBA" id="ARBA00001947"/>
    </source>
</evidence>
<proteinExistence type="predicted"/>
<evidence type="ECO:0000256" key="5">
    <source>
        <dbReference type="ARBA" id="ARBA00023002"/>
    </source>
</evidence>
<dbReference type="Pfam" id="PF01641">
    <property type="entry name" value="SelR"/>
    <property type="match status" value="1"/>
</dbReference>
<feature type="domain" description="MsrB" evidence="7">
    <location>
        <begin position="41"/>
        <end position="161"/>
    </location>
</feature>
<accession>A0ABM7ZDR2</accession>
<evidence type="ECO:0000256" key="4">
    <source>
        <dbReference type="ARBA" id="ARBA00022833"/>
    </source>
</evidence>
<dbReference type="InterPro" id="IPR028427">
    <property type="entry name" value="Met_Sox_Rdtase_MsrB"/>
</dbReference>
<comment type="catalytic activity">
    <reaction evidence="6">
        <text>L-methionyl-[protein] + [thioredoxin]-disulfide + H2O = L-methionyl-(R)-S-oxide-[protein] + [thioredoxin]-dithiol</text>
        <dbReference type="Rhea" id="RHEA:24164"/>
        <dbReference type="Rhea" id="RHEA-COMP:10698"/>
        <dbReference type="Rhea" id="RHEA-COMP:10700"/>
        <dbReference type="Rhea" id="RHEA-COMP:12313"/>
        <dbReference type="Rhea" id="RHEA-COMP:12314"/>
        <dbReference type="ChEBI" id="CHEBI:15377"/>
        <dbReference type="ChEBI" id="CHEBI:16044"/>
        <dbReference type="ChEBI" id="CHEBI:29950"/>
        <dbReference type="ChEBI" id="CHEBI:45764"/>
        <dbReference type="ChEBI" id="CHEBI:50058"/>
        <dbReference type="EC" id="1.8.4.12"/>
    </reaction>
</comment>
<dbReference type="InterPro" id="IPR002579">
    <property type="entry name" value="Met_Sox_Rdtase_MsrB_dom"/>
</dbReference>
<dbReference type="PROSITE" id="PS51790">
    <property type="entry name" value="MSRB"/>
    <property type="match status" value="1"/>
</dbReference>
<evidence type="ECO:0000313" key="9">
    <source>
        <dbReference type="Proteomes" id="UP001062263"/>
    </source>
</evidence>
<protein>
    <recommendedName>
        <fullName evidence="2">peptide-methionine (R)-S-oxide reductase</fullName>
        <ecNumber evidence="2">1.8.4.12</ecNumber>
    </recommendedName>
</protein>
<dbReference type="PANTHER" id="PTHR46081:SF8">
    <property type="entry name" value="PEPTIDE METHIONINE SULFOXIDE REDUCTASE 2"/>
    <property type="match status" value="1"/>
</dbReference>
<name>A0ABM7ZDR2_9BACT</name>
<gene>
    <name evidence="8" type="ORF">Abiwalacus_04170</name>
</gene>
<dbReference type="SUPFAM" id="SSF51316">
    <property type="entry name" value="Mss4-like"/>
    <property type="match status" value="1"/>
</dbReference>
<keyword evidence="5" id="KW-0560">Oxidoreductase</keyword>
<dbReference type="Gene3D" id="2.170.150.20">
    <property type="entry name" value="Peptide methionine sulfoxide reductase"/>
    <property type="match status" value="1"/>
</dbReference>
<dbReference type="EMBL" id="AP025943">
    <property type="protein sequence ID" value="BDL42843.1"/>
    <property type="molecule type" value="Genomic_DNA"/>
</dbReference>
<evidence type="ECO:0000259" key="7">
    <source>
        <dbReference type="PROSITE" id="PS51790"/>
    </source>
</evidence>
<dbReference type="Proteomes" id="UP001062263">
    <property type="component" value="Chromosome"/>
</dbReference>
<dbReference type="RefSeq" id="WP_231863849.1">
    <property type="nucleotide sequence ID" value="NZ_AP025943.1"/>
</dbReference>
<evidence type="ECO:0000313" key="8">
    <source>
        <dbReference type="EMBL" id="BDL42843.1"/>
    </source>
</evidence>
<evidence type="ECO:0000256" key="6">
    <source>
        <dbReference type="ARBA" id="ARBA00048488"/>
    </source>
</evidence>
<dbReference type="InterPro" id="IPR011057">
    <property type="entry name" value="Mss4-like_sf"/>
</dbReference>